<dbReference type="CDD" id="cd03801">
    <property type="entry name" value="GT4_PimA-like"/>
    <property type="match status" value="1"/>
</dbReference>
<proteinExistence type="predicted"/>
<dbReference type="GO" id="GO:0016757">
    <property type="term" value="F:glycosyltransferase activity"/>
    <property type="evidence" value="ECO:0007669"/>
    <property type="project" value="InterPro"/>
</dbReference>
<dbReference type="EMBL" id="JAJNOR010000003">
    <property type="protein sequence ID" value="MCD2492278.1"/>
    <property type="molecule type" value="Genomic_DNA"/>
</dbReference>
<dbReference type="Pfam" id="PF00534">
    <property type="entry name" value="Glycos_transf_1"/>
    <property type="match status" value="1"/>
</dbReference>
<keyword evidence="3" id="KW-1185">Reference proteome</keyword>
<accession>A0AAP2RK85</accession>
<dbReference type="PANTHER" id="PTHR12526">
    <property type="entry name" value="GLYCOSYLTRANSFERASE"/>
    <property type="match status" value="1"/>
</dbReference>
<dbReference type="RefSeq" id="WP_231062179.1">
    <property type="nucleotide sequence ID" value="NZ_JAJNOR010000003.1"/>
</dbReference>
<evidence type="ECO:0000313" key="2">
    <source>
        <dbReference type="EMBL" id="MCD2492278.1"/>
    </source>
</evidence>
<comment type="caution">
    <text evidence="2">The sequence shown here is derived from an EMBL/GenBank/DDBJ whole genome shotgun (WGS) entry which is preliminary data.</text>
</comment>
<dbReference type="Gene3D" id="3.40.50.2000">
    <property type="entry name" value="Glycogen Phosphorylase B"/>
    <property type="match status" value="2"/>
</dbReference>
<dbReference type="Proteomes" id="UP001299265">
    <property type="component" value="Unassembled WGS sequence"/>
</dbReference>
<protein>
    <submittedName>
        <fullName evidence="2">Glycosyltransferase family 4 protein</fullName>
    </submittedName>
</protein>
<organism evidence="2 3">
    <name type="scientific">Lientehia hominis</name>
    <dbReference type="NCBI Taxonomy" id="2897778"/>
    <lineage>
        <taxon>Bacteria</taxon>
        <taxon>Bacillati</taxon>
        <taxon>Bacillota</taxon>
        <taxon>Clostridia</taxon>
        <taxon>Lachnospirales</taxon>
        <taxon>Lachnospiraceae</taxon>
        <taxon>Lientehia</taxon>
    </lineage>
</organism>
<evidence type="ECO:0000313" key="3">
    <source>
        <dbReference type="Proteomes" id="UP001299265"/>
    </source>
</evidence>
<dbReference type="SUPFAM" id="SSF53756">
    <property type="entry name" value="UDP-Glycosyltransferase/glycogen phosphorylase"/>
    <property type="match status" value="1"/>
</dbReference>
<feature type="domain" description="Glycosyl transferase family 1" evidence="1">
    <location>
        <begin position="197"/>
        <end position="328"/>
    </location>
</feature>
<name>A0AAP2RK85_9FIRM</name>
<dbReference type="InterPro" id="IPR001296">
    <property type="entry name" value="Glyco_trans_1"/>
</dbReference>
<reference evidence="2 3" key="1">
    <citation type="submission" date="2021-11" db="EMBL/GenBank/DDBJ databases">
        <title>Lacrimispora sp. nov. NSJ-141 isolated from human feces.</title>
        <authorList>
            <person name="Abdugheni R."/>
        </authorList>
    </citation>
    <scope>NUCLEOTIDE SEQUENCE [LARGE SCALE GENOMIC DNA]</scope>
    <source>
        <strain evidence="2 3">NSJ-141</strain>
    </source>
</reference>
<sequence length="355" mass="41702">MRALMLVNWKVHYCEKTPVEWQPPDYFEFGKPYWFFRYFEKQIEVDVIDIHSLPIIERFEKNKLRFYVIQTLRILPVLRKYDVIISHGMQSAVLLSFWRRFFKTDAKHIVFDIGSFSSASKSGVSLKLMQFASRSIDGVIYHTSSQIEYYKSFFPWIVSKARFIRFGADLEFFAPREPQRYCDKNAYIICVGYTKRDWDTVVNAYSKIDTNVQLKLVGHVEEKYNGIKGIVQIPYVPITELIDQILNSEFCILPLESFNYSFGQMTLMQQMALGKCVVAAKVPSLIDYLCDGQNAILYEPKNELDCEKKIRSVLENEKLRRQIESGTREYLKVHCNEKIMAKEVEKFIYDICGQS</sequence>
<dbReference type="AlphaFoldDB" id="A0AAP2RK85"/>
<evidence type="ECO:0000259" key="1">
    <source>
        <dbReference type="Pfam" id="PF00534"/>
    </source>
</evidence>
<gene>
    <name evidence="2" type="ORF">LQE92_06490</name>
</gene>